<dbReference type="SUPFAM" id="SSF48695">
    <property type="entry name" value="Multiheme cytochromes"/>
    <property type="match status" value="1"/>
</dbReference>
<dbReference type="InterPro" id="IPR036280">
    <property type="entry name" value="Multihaem_cyt_sf"/>
</dbReference>
<dbReference type="Proteomes" id="UP001178507">
    <property type="component" value="Unassembled WGS sequence"/>
</dbReference>
<organism evidence="2 3">
    <name type="scientific">Effrenium voratum</name>
    <dbReference type="NCBI Taxonomy" id="2562239"/>
    <lineage>
        <taxon>Eukaryota</taxon>
        <taxon>Sar</taxon>
        <taxon>Alveolata</taxon>
        <taxon>Dinophyceae</taxon>
        <taxon>Suessiales</taxon>
        <taxon>Symbiodiniaceae</taxon>
        <taxon>Effrenium</taxon>
    </lineage>
</organism>
<reference evidence="2" key="1">
    <citation type="submission" date="2023-08" db="EMBL/GenBank/DDBJ databases">
        <authorList>
            <person name="Chen Y."/>
            <person name="Shah S."/>
            <person name="Dougan E. K."/>
            <person name="Thang M."/>
            <person name="Chan C."/>
        </authorList>
    </citation>
    <scope>NUCLEOTIDE SEQUENCE</scope>
</reference>
<name>A0AA36J529_9DINO</name>
<dbReference type="AlphaFoldDB" id="A0AA36J529"/>
<proteinExistence type="predicted"/>
<accession>A0AA36J529</accession>
<keyword evidence="3" id="KW-1185">Reference proteome</keyword>
<protein>
    <recommendedName>
        <fullName evidence="1">RepB-like DNA primase domain-containing protein</fullName>
    </recommendedName>
</protein>
<evidence type="ECO:0000313" key="2">
    <source>
        <dbReference type="EMBL" id="CAJ1399783.1"/>
    </source>
</evidence>
<sequence>MEAALEFCSAFPECSSFHVTVLSQDKKQCLVNRQSLSPQAVRTSLHQWLSLSRVHVFVRPLLGRLVFLDLDAFAGSWDTLIRLRPRVVAETSAGHFQAWYVVPNNLASKTALWVQQQLTQALGADKAACSGQQQGRLPGSCNCKPGKSHQVRIVHRSTHDLDEAVFLQLVPQVRLVVQGSHLQAKPTPQPAGITVDRSAADWRMACTYFEKNPGATEQDAKRDLASQWQATRPNQDYYVDLTVKKAAEKVAGRSEKVPPIAPPALEKPADPVQRSLDLIDKESVQHLIEAALDSRFPRAAEVSKTCSQCSQELFRAAYTVGQFASQTPICKTCQPVDERLTKRTLATKTCSGCHQTLPRDNFTDTQWRAGAASKCKSCTARGAVAAKIHTKECRTCHEIKAKELFSVTQWEMPKIKGSSCRRCSDQTAIKRQNEFSEEVSVKRRAVVEEVGASPWQTQDPAEAKRWLLQAPLEALPSSLAETRPLEKCIRPPHKRTRDSQQGLVSGLVGPGGFRQGRFRVRRSFSHLLLKLSMQGFWFPGPNIVGVNLQSLQATHAVGNRPEWWKWGMKLDDSQIPVQQKIMMLQASHQDQMHLGGREGMVRALHDEGKRWLNMDLDAAYVLRHCSHCLATSTRGVAEPAPRHLPRPMAAGDILGVDLKKVVPPDGAPWVMLLLVDFATNRLWAFDMDVDKLLGLE</sequence>
<evidence type="ECO:0000259" key="1">
    <source>
        <dbReference type="Pfam" id="PF16793"/>
    </source>
</evidence>
<dbReference type="Gene3D" id="3.30.70.1790">
    <property type="entry name" value="RepB DNA-primase, N-terminal domain"/>
    <property type="match status" value="1"/>
</dbReference>
<comment type="caution">
    <text evidence="2">The sequence shown here is derived from an EMBL/GenBank/DDBJ whole genome shotgun (WGS) entry which is preliminary data.</text>
</comment>
<gene>
    <name evidence="2" type="ORF">EVOR1521_LOCUS23256</name>
</gene>
<feature type="domain" description="RepB-like DNA primase" evidence="1">
    <location>
        <begin position="33"/>
        <end position="159"/>
    </location>
</feature>
<dbReference type="EMBL" id="CAUJNA010003348">
    <property type="protein sequence ID" value="CAJ1399783.1"/>
    <property type="molecule type" value="Genomic_DNA"/>
</dbReference>
<evidence type="ECO:0000313" key="3">
    <source>
        <dbReference type="Proteomes" id="UP001178507"/>
    </source>
</evidence>
<dbReference type="Pfam" id="PF16793">
    <property type="entry name" value="RepB_primase"/>
    <property type="match status" value="1"/>
</dbReference>
<dbReference type="InterPro" id="IPR039459">
    <property type="entry name" value="RepB-like_DNA_primase_dom"/>
</dbReference>